<comment type="caution">
    <text evidence="1">The sequence shown here is derived from an EMBL/GenBank/DDBJ whole genome shotgun (WGS) entry which is preliminary data.</text>
</comment>
<sequence>MAEETKKYVHEVVARIEEVVVTDVPEVEKEVPSQLEAMCDIEKANKSMAEEVFEDGAVEDNKIIELALFKEESNKVDDLIDPQKKALDEFILFIQDGEGASQLK</sequence>
<dbReference type="Proteomes" id="UP001604336">
    <property type="component" value="Unassembled WGS sequence"/>
</dbReference>
<keyword evidence="2" id="KW-1185">Reference proteome</keyword>
<evidence type="ECO:0000313" key="2">
    <source>
        <dbReference type="Proteomes" id="UP001604336"/>
    </source>
</evidence>
<name>A0ABD1QXY6_9LAMI</name>
<dbReference type="AlphaFoldDB" id="A0ABD1QXY6"/>
<accession>A0ABD1QXY6</accession>
<gene>
    <name evidence="1" type="ORF">Adt_34028</name>
</gene>
<protein>
    <submittedName>
        <fullName evidence="1">Phosphatidylinositol transfer protein SEC14</fullName>
    </submittedName>
</protein>
<proteinExistence type="predicted"/>
<organism evidence="1 2">
    <name type="scientific">Abeliophyllum distichum</name>
    <dbReference type="NCBI Taxonomy" id="126358"/>
    <lineage>
        <taxon>Eukaryota</taxon>
        <taxon>Viridiplantae</taxon>
        <taxon>Streptophyta</taxon>
        <taxon>Embryophyta</taxon>
        <taxon>Tracheophyta</taxon>
        <taxon>Spermatophyta</taxon>
        <taxon>Magnoliopsida</taxon>
        <taxon>eudicotyledons</taxon>
        <taxon>Gunneridae</taxon>
        <taxon>Pentapetalae</taxon>
        <taxon>asterids</taxon>
        <taxon>lamiids</taxon>
        <taxon>Lamiales</taxon>
        <taxon>Oleaceae</taxon>
        <taxon>Forsythieae</taxon>
        <taxon>Abeliophyllum</taxon>
    </lineage>
</organism>
<evidence type="ECO:0000313" key="1">
    <source>
        <dbReference type="EMBL" id="KAL2481062.1"/>
    </source>
</evidence>
<dbReference type="EMBL" id="JBFOLK010000010">
    <property type="protein sequence ID" value="KAL2481062.1"/>
    <property type="molecule type" value="Genomic_DNA"/>
</dbReference>
<reference evidence="2" key="1">
    <citation type="submission" date="2024-07" db="EMBL/GenBank/DDBJ databases">
        <title>Two chromosome-level genome assemblies of Korean endemic species Abeliophyllum distichum and Forsythia ovata (Oleaceae).</title>
        <authorList>
            <person name="Jang H."/>
        </authorList>
    </citation>
    <scope>NUCLEOTIDE SEQUENCE [LARGE SCALE GENOMIC DNA]</scope>
</reference>